<comment type="caution">
    <text evidence="1">The sequence shown here is derived from an EMBL/GenBank/DDBJ whole genome shotgun (WGS) entry which is preliminary data.</text>
</comment>
<dbReference type="AlphaFoldDB" id="A0A9N7U8B8"/>
<organism evidence="1 2">
    <name type="scientific">Pleuronectes platessa</name>
    <name type="common">European plaice</name>
    <dbReference type="NCBI Taxonomy" id="8262"/>
    <lineage>
        <taxon>Eukaryota</taxon>
        <taxon>Metazoa</taxon>
        <taxon>Chordata</taxon>
        <taxon>Craniata</taxon>
        <taxon>Vertebrata</taxon>
        <taxon>Euteleostomi</taxon>
        <taxon>Actinopterygii</taxon>
        <taxon>Neopterygii</taxon>
        <taxon>Teleostei</taxon>
        <taxon>Neoteleostei</taxon>
        <taxon>Acanthomorphata</taxon>
        <taxon>Carangaria</taxon>
        <taxon>Pleuronectiformes</taxon>
        <taxon>Pleuronectoidei</taxon>
        <taxon>Pleuronectidae</taxon>
        <taxon>Pleuronectes</taxon>
    </lineage>
</organism>
<evidence type="ECO:0000313" key="1">
    <source>
        <dbReference type="EMBL" id="CAB1425741.1"/>
    </source>
</evidence>
<dbReference type="Proteomes" id="UP001153269">
    <property type="component" value="Unassembled WGS sequence"/>
</dbReference>
<evidence type="ECO:0000313" key="2">
    <source>
        <dbReference type="Proteomes" id="UP001153269"/>
    </source>
</evidence>
<gene>
    <name evidence="1" type="ORF">PLEPLA_LOCUS13674</name>
</gene>
<proteinExistence type="predicted"/>
<accession>A0A9N7U8B8</accession>
<sequence>MMESMQAAGAESRELEKYDIADYQQAADDQQAEASSFPPVEIKADEKNLWPHLSKQFAFKPKRGNSYIMLKLDKKLCEWQGAWLVPGCSRRGTPALNSPHHPLIKAWSAHHYGARLFCLVRPSVCLAALLFILVSSWISEPASTLPPQPASAFHSNKLCSLILNNLSASALGSNLTTKPNNNLFRIEFLLNLEIKLEKLISQRYGVENGSNVQIALLARMGKLLSSR</sequence>
<dbReference type="EMBL" id="CADEAL010000830">
    <property type="protein sequence ID" value="CAB1425741.1"/>
    <property type="molecule type" value="Genomic_DNA"/>
</dbReference>
<protein>
    <submittedName>
        <fullName evidence="1">Uncharacterized protein</fullName>
    </submittedName>
</protein>
<reference evidence="1" key="1">
    <citation type="submission" date="2020-03" db="EMBL/GenBank/DDBJ databases">
        <authorList>
            <person name="Weist P."/>
        </authorList>
    </citation>
    <scope>NUCLEOTIDE SEQUENCE</scope>
</reference>
<name>A0A9N7U8B8_PLEPL</name>
<keyword evidence="2" id="KW-1185">Reference proteome</keyword>